<evidence type="ECO:0000256" key="7">
    <source>
        <dbReference type="ARBA" id="ARBA00023284"/>
    </source>
</evidence>
<dbReference type="InterPro" id="IPR004099">
    <property type="entry name" value="Pyr_nucl-diS_OxRdtase_dimer"/>
</dbReference>
<evidence type="ECO:0000259" key="12">
    <source>
        <dbReference type="Pfam" id="PF07992"/>
    </source>
</evidence>
<dbReference type="RefSeq" id="WP_107195934.1">
    <property type="nucleotide sequence ID" value="NZ_CP029462.1"/>
</dbReference>
<evidence type="ECO:0000256" key="5">
    <source>
        <dbReference type="ARBA" id="ARBA00023002"/>
    </source>
</evidence>
<dbReference type="PANTHER" id="PTHR43014">
    <property type="entry name" value="MERCURIC REDUCTASE"/>
    <property type="match status" value="1"/>
</dbReference>
<dbReference type="OrthoDB" id="9807946at2"/>
<dbReference type="InterPro" id="IPR036188">
    <property type="entry name" value="FAD/NAD-bd_sf"/>
</dbReference>
<evidence type="ECO:0000256" key="2">
    <source>
        <dbReference type="ARBA" id="ARBA00022630"/>
    </source>
</evidence>
<dbReference type="SUPFAM" id="SSF55424">
    <property type="entry name" value="FAD/NAD-linked reductases, dimerisation (C-terminal) domain"/>
    <property type="match status" value="1"/>
</dbReference>
<keyword evidence="2 10" id="KW-0285">Flavoprotein</keyword>
<dbReference type="PIRSF" id="PIRSF000350">
    <property type="entry name" value="Mercury_reductase_MerA"/>
    <property type="match status" value="1"/>
</dbReference>
<feature type="disulfide bond" description="Redox-active" evidence="9">
    <location>
        <begin position="40"/>
        <end position="45"/>
    </location>
</feature>
<keyword evidence="8" id="KW-0547">Nucleotide-binding</keyword>
<dbReference type="Proteomes" id="UP000254337">
    <property type="component" value="Chromosome"/>
</dbReference>
<dbReference type="PANTHER" id="PTHR43014:SF5">
    <property type="entry name" value="GLUTATHIONE REDUCTASE (NADPH)"/>
    <property type="match status" value="1"/>
</dbReference>
<keyword evidence="4" id="KW-0521">NADP</keyword>
<dbReference type="PRINTS" id="PR00368">
    <property type="entry name" value="FADPNR"/>
</dbReference>
<keyword evidence="8" id="KW-0520">NAD</keyword>
<keyword evidence="3 8" id="KW-0274">FAD</keyword>
<proteinExistence type="inferred from homology"/>
<dbReference type="PROSITE" id="PS00076">
    <property type="entry name" value="PYRIDINE_REDOX_1"/>
    <property type="match status" value="1"/>
</dbReference>
<dbReference type="SUPFAM" id="SSF51905">
    <property type="entry name" value="FAD/NAD(P)-binding domain"/>
    <property type="match status" value="1"/>
</dbReference>
<organism evidence="13 14">
    <name type="scientific">Megasphaera stantonii</name>
    <dbReference type="NCBI Taxonomy" id="2144175"/>
    <lineage>
        <taxon>Bacteria</taxon>
        <taxon>Bacillati</taxon>
        <taxon>Bacillota</taxon>
        <taxon>Negativicutes</taxon>
        <taxon>Veillonellales</taxon>
        <taxon>Veillonellaceae</taxon>
        <taxon>Megasphaera</taxon>
    </lineage>
</organism>
<comment type="similarity">
    <text evidence="1 10">Belongs to the class-I pyridine nucleotide-disulfide oxidoreductase family.</text>
</comment>
<gene>
    <name evidence="13" type="ORF">DKB62_01625</name>
</gene>
<keyword evidence="14" id="KW-1185">Reference proteome</keyword>
<sequence length="503" mass="55670">MNHYDVIVIGTGAANIITDAAQRQGLRIAVVERDRFGGTCLNRGCIPTKIMVTAANVVREMEEARRIGVYADNVRMDWDVITRRLWHKINENSAIKDYYAAFPNVDVYEGTASFTGKKSLHIAMNDGTAQDISGDKIFIGVGARTNIPDLPGLEETGYLTSETLFGSKYPKRPYDSLLIIGGGPIGCEFAHVFNAAGTKVTIVQRNVRLLPKEDEDISAFILKQLTNHGISVRLNQTTLSASVKDGKKCLTVQDKATGETTELYADEILVAPGIRPMTDLLHLEHTDVRTDDRGFIMTNEFLETSAEGIWAIGDVNGQAPFRHKANHEAEILSHNLFSDVPPEQWRWVHYDIVPAVTFTYPEAAHVGLSEASARKKGYDVEIAVNHYSASAKGYAMGLEPGDDDDGFVKLVIDKKTKYILGAHIIGHEASILIQPFVNQLTCGFHTIAPIHEDIASPTAQMLRALPLTRNLAPNPVYTLSETMTPHPALSEVTMWTRYYYEKK</sequence>
<dbReference type="InterPro" id="IPR012999">
    <property type="entry name" value="Pyr_OxRdtase_I_AS"/>
</dbReference>
<dbReference type="GO" id="GO:0000166">
    <property type="term" value="F:nucleotide binding"/>
    <property type="evidence" value="ECO:0007669"/>
    <property type="project" value="UniProtKB-KW"/>
</dbReference>
<evidence type="ECO:0000256" key="3">
    <source>
        <dbReference type="ARBA" id="ARBA00022827"/>
    </source>
</evidence>
<reference evidence="13 14" key="1">
    <citation type="submission" date="2018-05" db="EMBL/GenBank/DDBJ databases">
        <title>Complete genome sequence of Megasphaera sp. AJH120T, isolated from the ceca of a chicken.</title>
        <authorList>
            <person name="Maki J."/>
            <person name="Looft T."/>
        </authorList>
    </citation>
    <scope>NUCLEOTIDE SEQUENCE [LARGE SCALE GENOMIC DNA]</scope>
    <source>
        <strain evidence="13 14">AJH120</strain>
    </source>
</reference>
<dbReference type="Pfam" id="PF07992">
    <property type="entry name" value="Pyr_redox_2"/>
    <property type="match status" value="1"/>
</dbReference>
<dbReference type="EMBL" id="CP029462">
    <property type="protein sequence ID" value="AXL20371.1"/>
    <property type="molecule type" value="Genomic_DNA"/>
</dbReference>
<comment type="cofactor">
    <cofactor evidence="8">
        <name>FAD</name>
        <dbReference type="ChEBI" id="CHEBI:57692"/>
    </cofactor>
    <text evidence="8">Binds 1 FAD per subunit.</text>
</comment>
<feature type="domain" description="Pyridine nucleotide-disulphide oxidoreductase dimerisation" evidence="11">
    <location>
        <begin position="353"/>
        <end position="447"/>
    </location>
</feature>
<evidence type="ECO:0000256" key="6">
    <source>
        <dbReference type="ARBA" id="ARBA00023157"/>
    </source>
</evidence>
<dbReference type="KEGG" id="meg:DKB62_01625"/>
<dbReference type="InterPro" id="IPR016156">
    <property type="entry name" value="FAD/NAD-linked_Rdtase_dimer_sf"/>
</dbReference>
<protein>
    <submittedName>
        <fullName evidence="13">Dihydrolipoamide dehydrogenase</fullName>
    </submittedName>
</protein>
<evidence type="ECO:0000256" key="8">
    <source>
        <dbReference type="PIRSR" id="PIRSR000350-3"/>
    </source>
</evidence>
<dbReference type="Pfam" id="PF02852">
    <property type="entry name" value="Pyr_redox_dim"/>
    <property type="match status" value="1"/>
</dbReference>
<keyword evidence="5 10" id="KW-0560">Oxidoreductase</keyword>
<accession>A0A346AWX8</accession>
<evidence type="ECO:0000259" key="11">
    <source>
        <dbReference type="Pfam" id="PF02852"/>
    </source>
</evidence>
<evidence type="ECO:0000256" key="9">
    <source>
        <dbReference type="PIRSR" id="PIRSR000350-4"/>
    </source>
</evidence>
<dbReference type="PRINTS" id="PR00411">
    <property type="entry name" value="PNDRDTASEI"/>
</dbReference>
<feature type="binding site" evidence="8">
    <location>
        <position position="314"/>
    </location>
    <ligand>
        <name>FAD</name>
        <dbReference type="ChEBI" id="CHEBI:57692"/>
    </ligand>
</feature>
<keyword evidence="6" id="KW-1015">Disulfide bond</keyword>
<dbReference type="Gene3D" id="3.50.50.60">
    <property type="entry name" value="FAD/NAD(P)-binding domain"/>
    <property type="match status" value="2"/>
</dbReference>
<dbReference type="AlphaFoldDB" id="A0A346AWX8"/>
<keyword evidence="7 10" id="KW-0676">Redox-active center</keyword>
<evidence type="ECO:0000256" key="10">
    <source>
        <dbReference type="RuleBase" id="RU003691"/>
    </source>
</evidence>
<evidence type="ECO:0000313" key="13">
    <source>
        <dbReference type="EMBL" id="AXL20371.1"/>
    </source>
</evidence>
<feature type="domain" description="FAD/NAD(P)-binding" evidence="12">
    <location>
        <begin position="4"/>
        <end position="327"/>
    </location>
</feature>
<name>A0A346AWX8_9FIRM</name>
<feature type="binding site" evidence="8">
    <location>
        <position position="49"/>
    </location>
    <ligand>
        <name>FAD</name>
        <dbReference type="ChEBI" id="CHEBI:57692"/>
    </ligand>
</feature>
<feature type="binding site" evidence="8">
    <location>
        <position position="273"/>
    </location>
    <ligand>
        <name>NAD(+)</name>
        <dbReference type="ChEBI" id="CHEBI:57540"/>
    </ligand>
</feature>
<dbReference type="GO" id="GO:0016668">
    <property type="term" value="F:oxidoreductase activity, acting on a sulfur group of donors, NAD(P) as acceptor"/>
    <property type="evidence" value="ECO:0007669"/>
    <property type="project" value="InterPro"/>
</dbReference>
<evidence type="ECO:0000256" key="4">
    <source>
        <dbReference type="ARBA" id="ARBA00022857"/>
    </source>
</evidence>
<dbReference type="InterPro" id="IPR001100">
    <property type="entry name" value="Pyr_nuc-diS_OxRdtase"/>
</dbReference>
<evidence type="ECO:0000313" key="14">
    <source>
        <dbReference type="Proteomes" id="UP000254337"/>
    </source>
</evidence>
<feature type="binding site" evidence="8">
    <location>
        <begin position="181"/>
        <end position="188"/>
    </location>
    <ligand>
        <name>NAD(+)</name>
        <dbReference type="ChEBI" id="CHEBI:57540"/>
    </ligand>
</feature>
<dbReference type="InterPro" id="IPR023753">
    <property type="entry name" value="FAD/NAD-binding_dom"/>
</dbReference>
<dbReference type="Gene3D" id="3.30.390.30">
    <property type="match status" value="1"/>
</dbReference>
<evidence type="ECO:0000256" key="1">
    <source>
        <dbReference type="ARBA" id="ARBA00007532"/>
    </source>
</evidence>